<dbReference type="Pfam" id="PF00419">
    <property type="entry name" value="Fimbrial"/>
    <property type="match status" value="1"/>
</dbReference>
<evidence type="ECO:0000259" key="2">
    <source>
        <dbReference type="Pfam" id="PF00419"/>
    </source>
</evidence>
<feature type="chain" id="PRO_5015981370" evidence="1">
    <location>
        <begin position="26"/>
        <end position="163"/>
    </location>
</feature>
<dbReference type="Gene3D" id="2.60.40.1090">
    <property type="entry name" value="Fimbrial-type adhesion domain"/>
    <property type="match status" value="1"/>
</dbReference>
<dbReference type="STRING" id="82996.ADP72_12020"/>
<keyword evidence="1" id="KW-0732">Signal</keyword>
<dbReference type="SUPFAM" id="SSF49401">
    <property type="entry name" value="Bacterial adhesins"/>
    <property type="match status" value="1"/>
</dbReference>
<dbReference type="GO" id="GO:0009289">
    <property type="term" value="C:pilus"/>
    <property type="evidence" value="ECO:0007669"/>
    <property type="project" value="InterPro"/>
</dbReference>
<dbReference type="EMBL" id="LS483469">
    <property type="protein sequence ID" value="SQI46355.1"/>
    <property type="molecule type" value="Genomic_DNA"/>
</dbReference>
<gene>
    <name evidence="3" type="ORF">NCTC12961_05732</name>
</gene>
<dbReference type="InterPro" id="IPR000259">
    <property type="entry name" value="Adhesion_dom_fimbrial"/>
</dbReference>
<dbReference type="Proteomes" id="UP000248897">
    <property type="component" value="Chromosome 1"/>
</dbReference>
<sequence length="163" mass="17382">MNQKFRAGMLLSAALILPQVVPAQAANMSFQGTLVRAPSCEINEGQTIDVNFGDRVGVSKVDGSNYLQTIDYHITCEPGATTLELGLRVVGAPTIFDGAALQTNVADLGIRLLQNGLPLQINQRVAIDPKNPPRLQAVPVKKMGVALPEGVFEVTATLLADYQ</sequence>
<name>A0A2X4Y2Q3_SERPL</name>
<accession>A0A2X4Y2Q3</accession>
<dbReference type="InterPro" id="IPR008966">
    <property type="entry name" value="Adhesion_dom_sf"/>
</dbReference>
<reference evidence="3 4" key="1">
    <citation type="submission" date="2018-06" db="EMBL/GenBank/DDBJ databases">
        <authorList>
            <consortium name="Pathogen Informatics"/>
            <person name="Doyle S."/>
        </authorList>
    </citation>
    <scope>NUCLEOTIDE SEQUENCE [LARGE SCALE GENOMIC DNA]</scope>
    <source>
        <strain evidence="3 4">NCTC12961</strain>
    </source>
</reference>
<feature type="signal peptide" evidence="1">
    <location>
        <begin position="1"/>
        <end position="25"/>
    </location>
</feature>
<dbReference type="GO" id="GO:0007155">
    <property type="term" value="P:cell adhesion"/>
    <property type="evidence" value="ECO:0007669"/>
    <property type="project" value="InterPro"/>
</dbReference>
<dbReference type="AlphaFoldDB" id="A0A2X4Y2Q3"/>
<evidence type="ECO:0000313" key="4">
    <source>
        <dbReference type="Proteomes" id="UP000248897"/>
    </source>
</evidence>
<evidence type="ECO:0000313" key="3">
    <source>
        <dbReference type="EMBL" id="SQI46355.1"/>
    </source>
</evidence>
<feature type="domain" description="Fimbrial-type adhesion" evidence="2">
    <location>
        <begin position="28"/>
        <end position="163"/>
    </location>
</feature>
<evidence type="ECO:0000256" key="1">
    <source>
        <dbReference type="SAM" id="SignalP"/>
    </source>
</evidence>
<dbReference type="RefSeq" id="WP_415774759.1">
    <property type="nucleotide sequence ID" value="NZ_CP065673.1"/>
</dbReference>
<protein>
    <submittedName>
        <fullName evidence="3">Putative minor fimbrial subunit StfF</fullName>
    </submittedName>
</protein>
<organism evidence="3 4">
    <name type="scientific">Serratia plymuthica</name>
    <dbReference type="NCBI Taxonomy" id="82996"/>
    <lineage>
        <taxon>Bacteria</taxon>
        <taxon>Pseudomonadati</taxon>
        <taxon>Pseudomonadota</taxon>
        <taxon>Gammaproteobacteria</taxon>
        <taxon>Enterobacterales</taxon>
        <taxon>Yersiniaceae</taxon>
        <taxon>Serratia</taxon>
    </lineage>
</organism>
<proteinExistence type="predicted"/>
<dbReference type="InterPro" id="IPR036937">
    <property type="entry name" value="Adhesion_dom_fimbrial_sf"/>
</dbReference>